<organism evidence="2 3">
    <name type="scientific">Flavobacterium psychrotolerans</name>
    <dbReference type="NCBI Taxonomy" id="2169410"/>
    <lineage>
        <taxon>Bacteria</taxon>
        <taxon>Pseudomonadati</taxon>
        <taxon>Bacteroidota</taxon>
        <taxon>Flavobacteriia</taxon>
        <taxon>Flavobacteriales</taxon>
        <taxon>Flavobacteriaceae</taxon>
        <taxon>Flavobacterium</taxon>
    </lineage>
</organism>
<dbReference type="EMBL" id="QCZI01000001">
    <property type="protein sequence ID" value="PWA07457.1"/>
    <property type="molecule type" value="Genomic_DNA"/>
</dbReference>
<dbReference type="AlphaFoldDB" id="A0A2U1JQK2"/>
<dbReference type="RefSeq" id="WP_116723603.1">
    <property type="nucleotide sequence ID" value="NZ_QCZI01000001.1"/>
</dbReference>
<dbReference type="Proteomes" id="UP000245449">
    <property type="component" value="Unassembled WGS sequence"/>
</dbReference>
<comment type="caution">
    <text evidence="2">The sequence shown here is derived from an EMBL/GenBank/DDBJ whole genome shotgun (WGS) entry which is preliminary data.</text>
</comment>
<feature type="domain" description="Lipid/polyisoprenoid-binding YceI-like" evidence="1">
    <location>
        <begin position="36"/>
        <end position="193"/>
    </location>
</feature>
<evidence type="ECO:0000313" key="2">
    <source>
        <dbReference type="EMBL" id="PWA07457.1"/>
    </source>
</evidence>
<accession>A0A2U1JQK2</accession>
<dbReference type="Pfam" id="PF04264">
    <property type="entry name" value="YceI"/>
    <property type="match status" value="1"/>
</dbReference>
<evidence type="ECO:0000313" key="3">
    <source>
        <dbReference type="Proteomes" id="UP000245449"/>
    </source>
</evidence>
<reference evidence="2 3" key="1">
    <citation type="submission" date="2018-04" db="EMBL/GenBank/DDBJ databases">
        <title>Flavobacterium sp. nov., isolated from glacier ice.</title>
        <authorList>
            <person name="Liu Q."/>
            <person name="Xin Y.-H."/>
        </authorList>
    </citation>
    <scope>NUCLEOTIDE SEQUENCE [LARGE SCALE GENOMIC DNA]</scope>
    <source>
        <strain evidence="2 3">RB1R5</strain>
    </source>
</reference>
<dbReference type="InterPro" id="IPR036761">
    <property type="entry name" value="TTHA0802/YceI-like_sf"/>
</dbReference>
<keyword evidence="3" id="KW-1185">Reference proteome</keyword>
<dbReference type="Gene3D" id="2.40.128.110">
    <property type="entry name" value="Lipid/polyisoprenoid-binding, YceI-like"/>
    <property type="match status" value="1"/>
</dbReference>
<protein>
    <recommendedName>
        <fullName evidence="1">Lipid/polyisoprenoid-binding YceI-like domain-containing protein</fullName>
    </recommendedName>
</protein>
<proteinExistence type="predicted"/>
<name>A0A2U1JQK2_9FLAO</name>
<dbReference type="InterPro" id="IPR007372">
    <property type="entry name" value="Lipid/polyisoprenoid-bd_YceI"/>
</dbReference>
<gene>
    <name evidence="2" type="ORF">DB895_01710</name>
</gene>
<sequence length="206" mass="22982">MKRLIGLLVLSFIIIPSALAQNLVSVELLKNSSLTISGSTNVVSFKLFQDGDKLTRGKSTIEATESQNKLFLSQNLLFVAVKNFSSYNKMALNDFLQLLKADTYPTLQVRINYLDIQPISEKGQSYNGNALVSITITGITRYYSIPISIKGNGNQYVVDGKKKMTIRDFGLTPQSRMMGMIKVSEWIDIDFHMICKISSPDDLAKL</sequence>
<evidence type="ECO:0000259" key="1">
    <source>
        <dbReference type="Pfam" id="PF04264"/>
    </source>
</evidence>
<dbReference type="OrthoDB" id="1121590at2"/>
<dbReference type="SUPFAM" id="SSF101874">
    <property type="entry name" value="YceI-like"/>
    <property type="match status" value="1"/>
</dbReference>